<dbReference type="InterPro" id="IPR002182">
    <property type="entry name" value="NB-ARC"/>
</dbReference>
<name>A0A5N6NMV0_9ASTR</name>
<gene>
    <name evidence="2" type="ORF">E3N88_19322</name>
</gene>
<organism evidence="2 3">
    <name type="scientific">Mikania micrantha</name>
    <name type="common">bitter vine</name>
    <dbReference type="NCBI Taxonomy" id="192012"/>
    <lineage>
        <taxon>Eukaryota</taxon>
        <taxon>Viridiplantae</taxon>
        <taxon>Streptophyta</taxon>
        <taxon>Embryophyta</taxon>
        <taxon>Tracheophyta</taxon>
        <taxon>Spermatophyta</taxon>
        <taxon>Magnoliopsida</taxon>
        <taxon>eudicotyledons</taxon>
        <taxon>Gunneridae</taxon>
        <taxon>Pentapetalae</taxon>
        <taxon>asterids</taxon>
        <taxon>campanulids</taxon>
        <taxon>Asterales</taxon>
        <taxon>Asteraceae</taxon>
        <taxon>Asteroideae</taxon>
        <taxon>Heliantheae alliance</taxon>
        <taxon>Eupatorieae</taxon>
        <taxon>Mikania</taxon>
    </lineage>
</organism>
<evidence type="ECO:0000259" key="1">
    <source>
        <dbReference type="Pfam" id="PF00931"/>
    </source>
</evidence>
<protein>
    <recommendedName>
        <fullName evidence="1">NB-ARC domain-containing protein</fullName>
    </recommendedName>
</protein>
<evidence type="ECO:0000313" key="2">
    <source>
        <dbReference type="EMBL" id="KAD4982651.1"/>
    </source>
</evidence>
<accession>A0A5N6NMV0</accession>
<feature type="domain" description="NB-ARC" evidence="1">
    <location>
        <begin position="16"/>
        <end position="79"/>
    </location>
</feature>
<dbReference type="InterPro" id="IPR032675">
    <property type="entry name" value="LRR_dom_sf"/>
</dbReference>
<dbReference type="PANTHER" id="PTHR11017">
    <property type="entry name" value="LEUCINE-RICH REPEAT-CONTAINING PROTEIN"/>
    <property type="match status" value="1"/>
</dbReference>
<comment type="caution">
    <text evidence="2">The sequence shown here is derived from an EMBL/GenBank/DDBJ whole genome shotgun (WGS) entry which is preliminary data.</text>
</comment>
<dbReference type="InterPro" id="IPR044974">
    <property type="entry name" value="Disease_R_plants"/>
</dbReference>
<dbReference type="PRINTS" id="PR00364">
    <property type="entry name" value="DISEASERSIST"/>
</dbReference>
<dbReference type="EMBL" id="SZYD01000010">
    <property type="protein sequence ID" value="KAD4982651.1"/>
    <property type="molecule type" value="Genomic_DNA"/>
</dbReference>
<evidence type="ECO:0000313" key="3">
    <source>
        <dbReference type="Proteomes" id="UP000326396"/>
    </source>
</evidence>
<keyword evidence="3" id="KW-1185">Reference proteome</keyword>
<dbReference type="InterPro" id="IPR027417">
    <property type="entry name" value="P-loop_NTPase"/>
</dbReference>
<dbReference type="SUPFAM" id="SSF52540">
    <property type="entry name" value="P-loop containing nucleoside triphosphate hydrolases"/>
    <property type="match status" value="1"/>
</dbReference>
<dbReference type="GO" id="GO:0006952">
    <property type="term" value="P:defense response"/>
    <property type="evidence" value="ECO:0007669"/>
    <property type="project" value="InterPro"/>
</dbReference>
<dbReference type="Gene3D" id="3.80.10.10">
    <property type="entry name" value="Ribonuclease Inhibitor"/>
    <property type="match status" value="2"/>
</dbReference>
<sequence length="361" mass="41671">MEPRMQALDPYLEIGSDDVRMIGIKGMGGAGKTTLACAIVDKISIYFEGRSFVENVRENSKAPLLGLKKLQEQVLTDVLKDKSISGNEATRCMRFENRDGIVLENLRYMKKLRCLIVENPSYPDISNEAFCVFPNSLQYIYWKKYPHWCLPTTFEANNLVTIDMSLSKIKQLWNEGRVMKKLKFLSIGRSELKSLDFGLMPNLERLNLESCHDLVELSVSGVCLKSLVYLNLCDCHMLQSLDLGLMPNLESNCPRLEIFMGRTVSKFNKHLLGSICKLKHLKTLFLHSCYEFHEMTYYYFDVTHELESSKKLDLSGCQNFRDIQSTICELEHLKDFLDLKCCRRLEKLPDGRFAVFESIKY</sequence>
<proteinExistence type="predicted"/>
<dbReference type="Proteomes" id="UP000326396">
    <property type="component" value="Linkage Group LG18"/>
</dbReference>
<dbReference type="Pfam" id="PF00931">
    <property type="entry name" value="NB-ARC"/>
    <property type="match status" value="1"/>
</dbReference>
<dbReference type="Gene3D" id="3.40.50.300">
    <property type="entry name" value="P-loop containing nucleotide triphosphate hydrolases"/>
    <property type="match status" value="1"/>
</dbReference>
<dbReference type="OrthoDB" id="1357022at2759"/>
<dbReference type="AlphaFoldDB" id="A0A5N6NMV0"/>
<dbReference type="PANTHER" id="PTHR11017:SF544">
    <property type="entry name" value="ADP-RIBOSYL CYCLASE_CYCLIC ADP-RIBOSE HYDROLASE"/>
    <property type="match status" value="1"/>
</dbReference>
<dbReference type="GO" id="GO:0043531">
    <property type="term" value="F:ADP binding"/>
    <property type="evidence" value="ECO:0007669"/>
    <property type="project" value="InterPro"/>
</dbReference>
<dbReference type="SUPFAM" id="SSF52058">
    <property type="entry name" value="L domain-like"/>
    <property type="match status" value="1"/>
</dbReference>
<reference evidence="2 3" key="1">
    <citation type="submission" date="2019-05" db="EMBL/GenBank/DDBJ databases">
        <title>Mikania micrantha, genome provides insights into the molecular mechanism of rapid growth.</title>
        <authorList>
            <person name="Liu B."/>
        </authorList>
    </citation>
    <scope>NUCLEOTIDE SEQUENCE [LARGE SCALE GENOMIC DNA]</scope>
    <source>
        <strain evidence="2">NLD-2019</strain>
        <tissue evidence="2">Leaf</tissue>
    </source>
</reference>